<feature type="compositionally biased region" description="Polar residues" evidence="1">
    <location>
        <begin position="1"/>
        <end position="11"/>
    </location>
</feature>
<organism evidence="3 4">
    <name type="scientific">Spongisporangium articulatum</name>
    <dbReference type="NCBI Taxonomy" id="3362603"/>
    <lineage>
        <taxon>Bacteria</taxon>
        <taxon>Bacillati</taxon>
        <taxon>Actinomycetota</taxon>
        <taxon>Actinomycetes</taxon>
        <taxon>Kineosporiales</taxon>
        <taxon>Kineosporiaceae</taxon>
        <taxon>Spongisporangium</taxon>
    </lineage>
</organism>
<dbReference type="SUPFAM" id="SSF52540">
    <property type="entry name" value="P-loop containing nucleoside triphosphate hydrolases"/>
    <property type="match status" value="1"/>
</dbReference>
<feature type="transmembrane region" description="Helical" evidence="2">
    <location>
        <begin position="186"/>
        <end position="206"/>
    </location>
</feature>
<accession>A0ABW8AND4</accession>
<evidence type="ECO:0000313" key="3">
    <source>
        <dbReference type="EMBL" id="MFI7587894.1"/>
    </source>
</evidence>
<keyword evidence="2" id="KW-1133">Transmembrane helix</keyword>
<dbReference type="EMBL" id="JBITLV010000004">
    <property type="protein sequence ID" value="MFI7587894.1"/>
    <property type="molecule type" value="Genomic_DNA"/>
</dbReference>
<evidence type="ECO:0000256" key="1">
    <source>
        <dbReference type="SAM" id="MobiDB-lite"/>
    </source>
</evidence>
<feature type="region of interest" description="Disordered" evidence="1">
    <location>
        <begin position="1"/>
        <end position="67"/>
    </location>
</feature>
<evidence type="ECO:0000256" key="2">
    <source>
        <dbReference type="SAM" id="Phobius"/>
    </source>
</evidence>
<dbReference type="Proteomes" id="UP001612915">
    <property type="component" value="Unassembled WGS sequence"/>
</dbReference>
<name>A0ABW8AND4_9ACTN</name>
<keyword evidence="2" id="KW-0472">Membrane</keyword>
<gene>
    <name evidence="3" type="ORF">ACIB24_12550</name>
</gene>
<dbReference type="InterPro" id="IPR027417">
    <property type="entry name" value="P-loop_NTPase"/>
</dbReference>
<sequence length="749" mass="81212">MSQSTSHPDTSTARRAEGGVVHLDVNGDGVVDRIEQPAAKTGDGGEVAQREARPVEPYDPPQAVTGPGMDTVTATVVTGPPAIGAGELRPIVPGWMRSWDGWKGTTRWWLRVQWHAFRFHMFRLPTYAVRALIRAPRGTCRVVAGTVRWALDTRADGLEQDLATGTKADSKEFRQLRENRSARIKWRSLVVAVVLGILVTSGVIIYRGQEPAVQAAVSVATFLVLAIIGSDPGKPLIGQTMTATPGHREITDTIVMRALRAAGLAGQPAKVDKDGNVTAESTLATLAAPIARSANGRGTEILVDVTYGKTAGDAAENLGKLASAMDVAAAQVFVEPVKGSERRVAIYVADDDPFLRTPHRSPMARMPKVSVWDQHPIARTPLGREVKAPLLFASYLVGAVPRAGKSFAAKCLTAPAVLDPYCDVTGIDCKGGRDWLALSEVATHFQTGDDEEDLARAVAILRQLQQAARARFAQFRDLSDLEMPEDKLTRELARAGMRPHIIIVDEIQNLLRAASKEIRQESLDVLTWLAKSAPAAGFSLVAITQRPAAEVIPADLRDVMTVRIALRTRTRQNSDAILGTDISATGFRTDRFDEAHKGAAVIGGISTGRGGDLQVARTDLFTPTDFTKACAIGRQRRIDAGTLRGQAAGEREEFVVEAMVVEDVDAVWPGDQAKVQAWQIVERLREHFGDRYPQLDEAALTRMLKPRGVPSIQVFRDNTNRQGYALADVRRARRVLAAAADEPQDAIEP</sequence>
<keyword evidence="4" id="KW-1185">Reference proteome</keyword>
<comment type="caution">
    <text evidence="3">The sequence shown here is derived from an EMBL/GenBank/DDBJ whole genome shotgun (WGS) entry which is preliminary data.</text>
</comment>
<evidence type="ECO:0008006" key="5">
    <source>
        <dbReference type="Google" id="ProtNLM"/>
    </source>
</evidence>
<dbReference type="PANTHER" id="PTHR22683:SF41">
    <property type="entry name" value="DNA TRANSLOCASE FTSK"/>
    <property type="match status" value="1"/>
</dbReference>
<dbReference type="PANTHER" id="PTHR22683">
    <property type="entry name" value="SPORULATION PROTEIN RELATED"/>
    <property type="match status" value="1"/>
</dbReference>
<reference evidence="3 4" key="1">
    <citation type="submission" date="2024-10" db="EMBL/GenBank/DDBJ databases">
        <title>The Natural Products Discovery Center: Release of the First 8490 Sequenced Strains for Exploring Actinobacteria Biosynthetic Diversity.</title>
        <authorList>
            <person name="Kalkreuter E."/>
            <person name="Kautsar S.A."/>
            <person name="Yang D."/>
            <person name="Bader C.D."/>
            <person name="Teijaro C.N."/>
            <person name="Fluegel L."/>
            <person name="Davis C.M."/>
            <person name="Simpson J.R."/>
            <person name="Lauterbach L."/>
            <person name="Steele A.D."/>
            <person name="Gui C."/>
            <person name="Meng S."/>
            <person name="Li G."/>
            <person name="Viehrig K."/>
            <person name="Ye F."/>
            <person name="Su P."/>
            <person name="Kiefer A.F."/>
            <person name="Nichols A."/>
            <person name="Cepeda A.J."/>
            <person name="Yan W."/>
            <person name="Fan B."/>
            <person name="Jiang Y."/>
            <person name="Adhikari A."/>
            <person name="Zheng C.-J."/>
            <person name="Schuster L."/>
            <person name="Cowan T.M."/>
            <person name="Smanski M.J."/>
            <person name="Chevrette M.G."/>
            <person name="De Carvalho L.P.S."/>
            <person name="Shen B."/>
        </authorList>
    </citation>
    <scope>NUCLEOTIDE SEQUENCE [LARGE SCALE GENOMIC DNA]</scope>
    <source>
        <strain evidence="3 4">NPDC049639</strain>
    </source>
</reference>
<keyword evidence="2" id="KW-0812">Transmembrane</keyword>
<protein>
    <recommendedName>
        <fullName evidence="5">Cell division protein FtsK</fullName>
    </recommendedName>
</protein>
<proteinExistence type="predicted"/>
<dbReference type="RefSeq" id="WP_398280488.1">
    <property type="nucleotide sequence ID" value="NZ_JBITLV010000004.1"/>
</dbReference>
<evidence type="ECO:0000313" key="4">
    <source>
        <dbReference type="Proteomes" id="UP001612915"/>
    </source>
</evidence>
<dbReference type="Gene3D" id="3.40.50.300">
    <property type="entry name" value="P-loop containing nucleotide triphosphate hydrolases"/>
    <property type="match status" value="1"/>
</dbReference>
<dbReference type="InterPro" id="IPR050206">
    <property type="entry name" value="FtsK/SpoIIIE/SftA"/>
</dbReference>